<dbReference type="EMBL" id="MFVE01000005">
    <property type="protein sequence ID" value="OGI95613.1"/>
    <property type="molecule type" value="Genomic_DNA"/>
</dbReference>
<accession>A0A1F6XNF2</accession>
<gene>
    <name evidence="1" type="ORF">A2917_03630</name>
</gene>
<reference evidence="1 2" key="1">
    <citation type="journal article" date="2016" name="Nat. Commun.">
        <title>Thousands of microbial genomes shed light on interconnected biogeochemical processes in an aquifer system.</title>
        <authorList>
            <person name="Anantharaman K."/>
            <person name="Brown C.T."/>
            <person name="Hug L.A."/>
            <person name="Sharon I."/>
            <person name="Castelle C.J."/>
            <person name="Probst A.J."/>
            <person name="Thomas B.C."/>
            <person name="Singh A."/>
            <person name="Wilkins M.J."/>
            <person name="Karaoz U."/>
            <person name="Brodie E.L."/>
            <person name="Williams K.H."/>
            <person name="Hubbard S.S."/>
            <person name="Banfield J.F."/>
        </authorList>
    </citation>
    <scope>NUCLEOTIDE SEQUENCE [LARGE SCALE GENOMIC DNA]</scope>
</reference>
<proteinExistence type="predicted"/>
<dbReference type="AlphaFoldDB" id="A0A1F6XNF2"/>
<dbReference type="Proteomes" id="UP000178104">
    <property type="component" value="Unassembled WGS sequence"/>
</dbReference>
<evidence type="ECO:0000313" key="1">
    <source>
        <dbReference type="EMBL" id="OGI95613.1"/>
    </source>
</evidence>
<comment type="caution">
    <text evidence="1">The sequence shown here is derived from an EMBL/GenBank/DDBJ whole genome shotgun (WGS) entry which is preliminary data.</text>
</comment>
<organism evidence="1 2">
    <name type="scientific">Candidatus Nomurabacteria bacterium RIFCSPLOWO2_01_FULL_42_17</name>
    <dbReference type="NCBI Taxonomy" id="1801780"/>
    <lineage>
        <taxon>Bacteria</taxon>
        <taxon>Candidatus Nomuraibacteriota</taxon>
    </lineage>
</organism>
<protein>
    <submittedName>
        <fullName evidence="1">Uncharacterized protein</fullName>
    </submittedName>
</protein>
<name>A0A1F6XNF2_9BACT</name>
<dbReference type="STRING" id="1801780.A2917_03630"/>
<sequence length="119" mass="14387">MRDLRSLETHQKYLKFIADGNLSHGCNLCKTQPSIKEFVHWRIVPNPFPYDAVAKIHHMILPKRHVMYGELNEEEKMEYESLRWTYVEDNYDFVYQVVIKRQSIPEHFHTSLLVYHDPR</sequence>
<evidence type="ECO:0000313" key="2">
    <source>
        <dbReference type="Proteomes" id="UP000178104"/>
    </source>
</evidence>